<protein>
    <submittedName>
        <fullName evidence="1">DUF1566 domain-containing protein</fullName>
    </submittedName>
</protein>
<accession>A0A228IJ70</accession>
<dbReference type="EMBL" id="NKFA01000008">
    <property type="protein sequence ID" value="OXI42447.1"/>
    <property type="molecule type" value="Genomic_DNA"/>
</dbReference>
<dbReference type="RefSeq" id="WP_089452390.1">
    <property type="nucleotide sequence ID" value="NZ_NKFA01000008.1"/>
</dbReference>
<dbReference type="OrthoDB" id="7349818at2"/>
<evidence type="ECO:0000313" key="1">
    <source>
        <dbReference type="EMBL" id="OXI42447.1"/>
    </source>
</evidence>
<evidence type="ECO:0000313" key="2">
    <source>
        <dbReference type="Proteomes" id="UP000214600"/>
    </source>
</evidence>
<reference evidence="2" key="1">
    <citation type="submission" date="2017-06" db="EMBL/GenBank/DDBJ databases">
        <authorList>
            <person name="LiPuma J."/>
            <person name="Spilker T."/>
        </authorList>
    </citation>
    <scope>NUCLEOTIDE SEQUENCE [LARGE SCALE GENOMIC DNA]</scope>
    <source>
        <strain evidence="2">AU17325</strain>
    </source>
</reference>
<proteinExistence type="predicted"/>
<dbReference type="Proteomes" id="UP000214600">
    <property type="component" value="Unassembled WGS sequence"/>
</dbReference>
<reference evidence="1 2" key="2">
    <citation type="submission" date="2017-08" db="EMBL/GenBank/DDBJ databases">
        <title>WGS of novel Burkholderia cepaca complex species.</title>
        <authorList>
            <person name="Lipuma J."/>
            <person name="Spilker T."/>
        </authorList>
    </citation>
    <scope>NUCLEOTIDE SEQUENCE [LARGE SCALE GENOMIC DNA]</scope>
    <source>
        <strain evidence="1 2">AU17325</strain>
    </source>
</reference>
<comment type="caution">
    <text evidence="1">The sequence shown here is derived from an EMBL/GenBank/DDBJ whole genome shotgun (WGS) entry which is preliminary data.</text>
</comment>
<sequence length="118" mass="13569">MQILVPPVAEGQTYLYGRVNKSGDVEHTVLIAVNDKRLPRELQREWAKSVGGVLFSRVDALIVYNEHRDLVKPEAYWTDDDVEWDSAYAWYQLCHDGAQYDDRKSVELRGVAVSRFIA</sequence>
<name>A0A228IJ70_9BURK</name>
<dbReference type="AlphaFoldDB" id="A0A228IJ70"/>
<gene>
    <name evidence="1" type="ORF">CFB84_24880</name>
</gene>
<organism evidence="1 2">
    <name type="scientific">Burkholderia aenigmatica</name>
    <dbReference type="NCBI Taxonomy" id="2015348"/>
    <lineage>
        <taxon>Bacteria</taxon>
        <taxon>Pseudomonadati</taxon>
        <taxon>Pseudomonadota</taxon>
        <taxon>Betaproteobacteria</taxon>
        <taxon>Burkholderiales</taxon>
        <taxon>Burkholderiaceae</taxon>
        <taxon>Burkholderia</taxon>
        <taxon>Burkholderia cepacia complex</taxon>
    </lineage>
</organism>